<organism evidence="2 3">
    <name type="scientific">Burkholderia ambifaria IOP40-10</name>
    <dbReference type="NCBI Taxonomy" id="396596"/>
    <lineage>
        <taxon>Bacteria</taxon>
        <taxon>Pseudomonadati</taxon>
        <taxon>Pseudomonadota</taxon>
        <taxon>Betaproteobacteria</taxon>
        <taxon>Burkholderiales</taxon>
        <taxon>Burkholderiaceae</taxon>
        <taxon>Burkholderia</taxon>
        <taxon>Burkholderia cepacia complex</taxon>
    </lineage>
</organism>
<dbReference type="Proteomes" id="UP000005463">
    <property type="component" value="Unassembled WGS sequence"/>
</dbReference>
<evidence type="ECO:0000313" key="2">
    <source>
        <dbReference type="EMBL" id="EDS99799.1"/>
    </source>
</evidence>
<sequence length="723" mass="82295">MDALHHDAVVVVDQRRAPRVVPPDHVIERALQCSAVERPVDRPVRGDVIGGACVARLREYPEALLGERCRAIDVRHIQIGRRTARGDRGQRFARFAFRAIDVRGELGQRRIGEQRVEPQVHAQRGADRGLQLHRGERIGAQCEEVVVARRRRIEAEQRLPEAGDLRFGRRARCVAHLVFGVARGDNALAHRGTVDLAVQRIRQRIATHEPVRLPCGGQLRAHVRLQRRIVGGRAQRDARDQPRRPVAGFGDHGRVGHRLMRAQARGDFRGLHAHAAHLDLIVETAQIIECPVGAQAREVAGAVHARTGLAVRIGNEAFGRQRRAAVIAARDAHAAEEQLAALARLIRLTGLVAIDARDTRTDHAADRQRRIRIVGGQLGRVTRLDRPQHRRDHGLGRPVTVDQAHRREGAAHEFECLLRQRFATEREHAQGRRHAVARGERREFAQVGRRKRGDADRFTHHQRMGGVRRERLRRRNRHARADRERREPAFVRGVEIDRREMQQAVAAFDRQRGRERVAMRGKRPVLDDHRLRRAGRARRIDHVGGCARMHRHVFVVGERGGIRAVIGCRHRVERMFERRAERRAARRIDDPVTQLRVADNPVKARGRMTRIERHEHAARLQHGQQRDEQLARAFDADADPHFRADPGRAQLTGQVRRTRVERAARQAQIVLERRGERGCVRRTARQLANSVVQRSRETRHVREVLRSGRFGQVSGPQGAASLV</sequence>
<proteinExistence type="predicted"/>
<evidence type="ECO:0000256" key="1">
    <source>
        <dbReference type="SAM" id="MobiDB-lite"/>
    </source>
</evidence>
<feature type="region of interest" description="Disordered" evidence="1">
    <location>
        <begin position="232"/>
        <end position="252"/>
    </location>
</feature>
<evidence type="ECO:0000313" key="3">
    <source>
        <dbReference type="Proteomes" id="UP000005463"/>
    </source>
</evidence>
<reference evidence="2 3" key="1">
    <citation type="submission" date="2008-03" db="EMBL/GenBank/DDBJ databases">
        <title>Sequencing of the draft genome and assembly of Burkholderia ambifaria IOP40-10.</title>
        <authorList>
            <consortium name="US DOE Joint Genome Institute (JGI-PGF)"/>
            <person name="Copeland A."/>
            <person name="Lucas S."/>
            <person name="Lapidus A."/>
            <person name="Glavina del Rio T."/>
            <person name="Dalin E."/>
            <person name="Tice H."/>
            <person name="Bruce D."/>
            <person name="Goodwin L."/>
            <person name="Pitluck S."/>
            <person name="Larimer F."/>
            <person name="Land M.L."/>
            <person name="Hauser L."/>
            <person name="Tiedje J."/>
            <person name="Richardson P."/>
        </authorList>
    </citation>
    <scope>NUCLEOTIDE SEQUENCE [LARGE SCALE GENOMIC DNA]</scope>
    <source>
        <strain evidence="2 3">IOP40-10</strain>
    </source>
</reference>
<name>B1FRM2_9BURK</name>
<gene>
    <name evidence="2" type="ORF">BamIOP4010DRAFT_6685</name>
</gene>
<feature type="compositionally biased region" description="Basic and acidic residues" evidence="1">
    <location>
        <begin position="234"/>
        <end position="243"/>
    </location>
</feature>
<dbReference type="EMBL" id="ABLC01000432">
    <property type="protein sequence ID" value="EDS99799.1"/>
    <property type="molecule type" value="Genomic_DNA"/>
</dbReference>
<dbReference type="AntiFam" id="ANF00178">
    <property type="entry name" value="Shadow ORF (opposite dhbF)"/>
</dbReference>
<protein>
    <submittedName>
        <fullName evidence="2">Uncharacterized protein</fullName>
    </submittedName>
</protein>
<accession>B1FRM2</accession>
<feature type="region of interest" description="Disordered" evidence="1">
    <location>
        <begin position="429"/>
        <end position="485"/>
    </location>
</feature>
<comment type="caution">
    <text evidence="2">The sequence shown here is derived from an EMBL/GenBank/DDBJ whole genome shotgun (WGS) entry which is preliminary data.</text>
</comment>
<dbReference type="AlphaFoldDB" id="B1FRM2"/>